<evidence type="ECO:0000313" key="2">
    <source>
        <dbReference type="Proteomes" id="UP000663419"/>
    </source>
</evidence>
<dbReference type="AlphaFoldDB" id="A0A8A1LLT1"/>
<dbReference type="Proteomes" id="UP000663419">
    <property type="component" value="Chromosome 3"/>
</dbReference>
<evidence type="ECO:0000313" key="1">
    <source>
        <dbReference type="EMBL" id="QSS54801.1"/>
    </source>
</evidence>
<accession>A0A8A1LLT1</accession>
<reference evidence="1" key="1">
    <citation type="submission" date="2021-01" db="EMBL/GenBank/DDBJ databases">
        <title>Chromosome-level genome assembly of a human fungal pathogen reveals clustering of transcriptionally co-regulated genes.</title>
        <authorList>
            <person name="Voorhies M."/>
            <person name="Cohen S."/>
            <person name="Shea T.P."/>
            <person name="Petrus S."/>
            <person name="Munoz J.F."/>
            <person name="Poplawski S."/>
            <person name="Goldman W.E."/>
            <person name="Michael T."/>
            <person name="Cuomo C.A."/>
            <person name="Sil A."/>
            <person name="Beyhan S."/>
        </authorList>
    </citation>
    <scope>NUCLEOTIDE SEQUENCE</scope>
    <source>
        <strain evidence="1">H88</strain>
    </source>
</reference>
<gene>
    <name evidence="1" type="primary">OSM1</name>
    <name evidence="1" type="ORF">I7I53_02470</name>
</gene>
<dbReference type="EMBL" id="CP069104">
    <property type="protein sequence ID" value="QSS54801.1"/>
    <property type="molecule type" value="Genomic_DNA"/>
</dbReference>
<proteinExistence type="predicted"/>
<name>A0A8A1LLT1_AJEC8</name>
<sequence length="111" mass="12296">MQQVMARKCSWPLVLMVLIWTRSKFTQLASLILRILTPSGSSWLPKLFVGREVSSSTLMASDSLMSWATEIMCLAKCGKRRRRASGQFALYLTAKLPMSLTSTLATIPAVA</sequence>
<protein>
    <submittedName>
        <fullName evidence="1">Fumarate reductase flavoprotein subunit</fullName>
    </submittedName>
</protein>
<dbReference type="VEuPathDB" id="FungiDB:I7I53_02470"/>
<organism evidence="1 2">
    <name type="scientific">Ajellomyces capsulatus (strain H88)</name>
    <name type="common">Darling's disease fungus</name>
    <name type="synonym">Histoplasma capsulatum</name>
    <dbReference type="NCBI Taxonomy" id="544711"/>
    <lineage>
        <taxon>Eukaryota</taxon>
        <taxon>Fungi</taxon>
        <taxon>Dikarya</taxon>
        <taxon>Ascomycota</taxon>
        <taxon>Pezizomycotina</taxon>
        <taxon>Eurotiomycetes</taxon>
        <taxon>Eurotiomycetidae</taxon>
        <taxon>Onygenales</taxon>
        <taxon>Ajellomycetaceae</taxon>
        <taxon>Histoplasma</taxon>
    </lineage>
</organism>